<dbReference type="PANTHER" id="PTHR12713">
    <property type="entry name" value="VACUOLAR ATP SYNTHASE SUBUNIT G"/>
    <property type="match status" value="1"/>
</dbReference>
<feature type="compositionally biased region" description="Basic and acidic residues" evidence="6">
    <location>
        <begin position="92"/>
        <end position="115"/>
    </location>
</feature>
<dbReference type="Proteomes" id="UP000712281">
    <property type="component" value="Unassembled WGS sequence"/>
</dbReference>
<evidence type="ECO:0000256" key="2">
    <source>
        <dbReference type="ARBA" id="ARBA00010066"/>
    </source>
</evidence>
<dbReference type="Gene3D" id="1.20.5.2950">
    <property type="match status" value="2"/>
</dbReference>
<organism evidence="7 8">
    <name type="scientific">Brassica cretica</name>
    <name type="common">Mustard</name>
    <dbReference type="NCBI Taxonomy" id="69181"/>
    <lineage>
        <taxon>Eukaryota</taxon>
        <taxon>Viridiplantae</taxon>
        <taxon>Streptophyta</taxon>
        <taxon>Embryophyta</taxon>
        <taxon>Tracheophyta</taxon>
        <taxon>Spermatophyta</taxon>
        <taxon>Magnoliopsida</taxon>
        <taxon>eudicotyledons</taxon>
        <taxon>Gunneridae</taxon>
        <taxon>Pentapetalae</taxon>
        <taxon>rosids</taxon>
        <taxon>malvids</taxon>
        <taxon>Brassicales</taxon>
        <taxon>Brassicaceae</taxon>
        <taxon>Brassiceae</taxon>
        <taxon>Brassica</taxon>
    </lineage>
</organism>
<evidence type="ECO:0000313" key="7">
    <source>
        <dbReference type="EMBL" id="KAF2553367.1"/>
    </source>
</evidence>
<sequence>MELRRANEVPMPKMKGRVIPARAMERAFFPVRLRDLGSSSRPTRKRKKRSPRFASVSNTVRLFVGKTVLRNFELFPRADGPTKMARLKQAKEEAETEIADHKTTTEHSFQRKLEETSGDSGANVKRLEQETDEKIEQLKNEASRISRDVVDMLLKHTSGDSGANVKRLEQETDEKIEQLKNEASRISRDVVDMLLKHVTTVNN</sequence>
<dbReference type="GO" id="GO:0000221">
    <property type="term" value="C:vacuolar proton-transporting V-type ATPase, V1 domain"/>
    <property type="evidence" value="ECO:0007669"/>
    <property type="project" value="TreeGrafter"/>
</dbReference>
<dbReference type="PANTHER" id="PTHR12713:SF32">
    <property type="entry name" value="V-TYPE PROTON ATPASE SUBUNIT G"/>
    <property type="match status" value="1"/>
</dbReference>
<keyword evidence="4" id="KW-0375">Hydrogen ion transport</keyword>
<feature type="region of interest" description="Disordered" evidence="6">
    <location>
        <begin position="92"/>
        <end position="123"/>
    </location>
</feature>
<dbReference type="AlphaFoldDB" id="A0A8S9H9M7"/>
<dbReference type="InterPro" id="IPR005124">
    <property type="entry name" value="V-ATPase_G"/>
</dbReference>
<protein>
    <recommendedName>
        <fullName evidence="9">V-type proton ATPase subunit G</fullName>
    </recommendedName>
</protein>
<comment type="function">
    <text evidence="1">Catalytic subunit of the peripheral V1 complex of vacuolar ATPase (V-ATPase). V-ATPase is responsible for acidifying a variety of intracellular compartments in eukaryotic cells.</text>
</comment>
<evidence type="ECO:0008006" key="9">
    <source>
        <dbReference type="Google" id="ProtNLM"/>
    </source>
</evidence>
<gene>
    <name evidence="7" type="ORF">F2Q68_00037332</name>
</gene>
<dbReference type="GO" id="GO:0046961">
    <property type="term" value="F:proton-transporting ATPase activity, rotational mechanism"/>
    <property type="evidence" value="ECO:0007669"/>
    <property type="project" value="InterPro"/>
</dbReference>
<comment type="similarity">
    <text evidence="2">Belongs to the V-ATPase G subunit family.</text>
</comment>
<keyword evidence="5" id="KW-0406">Ion transport</keyword>
<dbReference type="GO" id="GO:0016887">
    <property type="term" value="F:ATP hydrolysis activity"/>
    <property type="evidence" value="ECO:0007669"/>
    <property type="project" value="TreeGrafter"/>
</dbReference>
<evidence type="ECO:0000256" key="3">
    <source>
        <dbReference type="ARBA" id="ARBA00022448"/>
    </source>
</evidence>
<evidence type="ECO:0000256" key="5">
    <source>
        <dbReference type="ARBA" id="ARBA00023065"/>
    </source>
</evidence>
<proteinExistence type="inferred from homology"/>
<comment type="caution">
    <text evidence="7">The sequence shown here is derived from an EMBL/GenBank/DDBJ whole genome shotgun (WGS) entry which is preliminary data.</text>
</comment>
<accession>A0A8S9H9M7</accession>
<dbReference type="Pfam" id="PF03179">
    <property type="entry name" value="V-ATPase_G"/>
    <property type="match status" value="1"/>
</dbReference>
<evidence type="ECO:0000256" key="1">
    <source>
        <dbReference type="ARBA" id="ARBA00003847"/>
    </source>
</evidence>
<reference evidence="7" key="1">
    <citation type="submission" date="2019-12" db="EMBL/GenBank/DDBJ databases">
        <title>Genome sequencing and annotation of Brassica cretica.</title>
        <authorList>
            <person name="Studholme D.J."/>
            <person name="Sarris P.F."/>
        </authorList>
    </citation>
    <scope>NUCLEOTIDE SEQUENCE</scope>
    <source>
        <strain evidence="7">PFS-001/15</strain>
        <tissue evidence="7">Leaf</tissue>
    </source>
</reference>
<evidence type="ECO:0000313" key="8">
    <source>
        <dbReference type="Proteomes" id="UP000712281"/>
    </source>
</evidence>
<keyword evidence="3" id="KW-0813">Transport</keyword>
<evidence type="ECO:0000256" key="4">
    <source>
        <dbReference type="ARBA" id="ARBA00022781"/>
    </source>
</evidence>
<name>A0A8S9H9M7_BRACR</name>
<evidence type="ECO:0000256" key="6">
    <source>
        <dbReference type="SAM" id="MobiDB-lite"/>
    </source>
</evidence>
<dbReference type="EMBL" id="QGKW02001988">
    <property type="protein sequence ID" value="KAF2553367.1"/>
    <property type="molecule type" value="Genomic_DNA"/>
</dbReference>